<dbReference type="Pfam" id="PF01638">
    <property type="entry name" value="HxlR"/>
    <property type="match status" value="1"/>
</dbReference>
<name>A0ABX0GVE8_9ACTN</name>
<evidence type="ECO:0000256" key="3">
    <source>
        <dbReference type="ARBA" id="ARBA00023163"/>
    </source>
</evidence>
<evidence type="ECO:0000256" key="1">
    <source>
        <dbReference type="ARBA" id="ARBA00023015"/>
    </source>
</evidence>
<protein>
    <submittedName>
        <fullName evidence="6">Helix-turn-helix transcriptional regulator</fullName>
    </submittedName>
</protein>
<feature type="compositionally biased region" description="Basic and acidic residues" evidence="4">
    <location>
        <begin position="1"/>
        <end position="18"/>
    </location>
</feature>
<dbReference type="PANTHER" id="PTHR33204">
    <property type="entry name" value="TRANSCRIPTIONAL REGULATOR, MARR FAMILY"/>
    <property type="match status" value="1"/>
</dbReference>
<keyword evidence="3" id="KW-0804">Transcription</keyword>
<accession>A0ABX0GVE8</accession>
<dbReference type="InterPro" id="IPR036390">
    <property type="entry name" value="WH_DNA-bd_sf"/>
</dbReference>
<keyword evidence="2" id="KW-0238">DNA-binding</keyword>
<gene>
    <name evidence="6" type="ORF">G9H71_14125</name>
</gene>
<keyword evidence="1" id="KW-0805">Transcription regulation</keyword>
<dbReference type="SUPFAM" id="SSF46785">
    <property type="entry name" value="Winged helix' DNA-binding domain"/>
    <property type="match status" value="1"/>
</dbReference>
<evidence type="ECO:0000259" key="5">
    <source>
        <dbReference type="PROSITE" id="PS51118"/>
    </source>
</evidence>
<dbReference type="InterPro" id="IPR011991">
    <property type="entry name" value="ArsR-like_HTH"/>
</dbReference>
<dbReference type="Gene3D" id="1.10.10.10">
    <property type="entry name" value="Winged helix-like DNA-binding domain superfamily/Winged helix DNA-binding domain"/>
    <property type="match status" value="1"/>
</dbReference>
<keyword evidence="7" id="KW-1185">Reference proteome</keyword>
<reference evidence="6 7" key="1">
    <citation type="submission" date="2020-03" db="EMBL/GenBank/DDBJ databases">
        <title>Two novel Motilibacter sp.</title>
        <authorList>
            <person name="Liu S."/>
        </authorList>
    </citation>
    <scope>NUCLEOTIDE SEQUENCE [LARGE SCALE GENOMIC DNA]</scope>
    <source>
        <strain evidence="6 7">E257</strain>
    </source>
</reference>
<feature type="domain" description="HTH hxlR-type" evidence="5">
    <location>
        <begin position="23"/>
        <end position="120"/>
    </location>
</feature>
<feature type="region of interest" description="Disordered" evidence="4">
    <location>
        <begin position="1"/>
        <end position="21"/>
    </location>
</feature>
<evidence type="ECO:0000313" key="7">
    <source>
        <dbReference type="Proteomes" id="UP000800981"/>
    </source>
</evidence>
<dbReference type="EMBL" id="JAANNP010000012">
    <property type="protein sequence ID" value="NHC14922.1"/>
    <property type="molecule type" value="Genomic_DNA"/>
</dbReference>
<dbReference type="PANTHER" id="PTHR33204:SF18">
    <property type="entry name" value="TRANSCRIPTIONAL REGULATORY PROTEIN"/>
    <property type="match status" value="1"/>
</dbReference>
<evidence type="ECO:0000256" key="4">
    <source>
        <dbReference type="SAM" id="MobiDB-lite"/>
    </source>
</evidence>
<dbReference type="PROSITE" id="PS51118">
    <property type="entry name" value="HTH_HXLR"/>
    <property type="match status" value="1"/>
</dbReference>
<comment type="caution">
    <text evidence="6">The sequence shown here is derived from an EMBL/GenBank/DDBJ whole genome shotgun (WGS) entry which is preliminary data.</text>
</comment>
<sequence>MPTPEKPTREKPARETPPRGDYCPITVGVDVLGDRWTPLVIRELMVGATGFNEIHRGLPRMSRTLLAQRLRQLERQGLVRRGATERGRPARYELTPAGEGLTPIVWALGHWAAEWVFGDPADDECDGLSLLWRMHQHAVPARLPEQRTVVHVQLSGPGAAQGWLDIDRREVSVCRDDPGLECQLAVEATTADMQRWLVGLVPFGQLVEAGAARLLGPSRLVAAFPTWFDTTFFAEGLRRRELREQQEAPGAALTPA</sequence>
<dbReference type="CDD" id="cd00090">
    <property type="entry name" value="HTH_ARSR"/>
    <property type="match status" value="1"/>
</dbReference>
<evidence type="ECO:0000313" key="6">
    <source>
        <dbReference type="EMBL" id="NHC14922.1"/>
    </source>
</evidence>
<organism evidence="6 7">
    <name type="scientific">Motilibacter deserti</name>
    <dbReference type="NCBI Taxonomy" id="2714956"/>
    <lineage>
        <taxon>Bacteria</taxon>
        <taxon>Bacillati</taxon>
        <taxon>Actinomycetota</taxon>
        <taxon>Actinomycetes</taxon>
        <taxon>Motilibacterales</taxon>
        <taxon>Motilibacteraceae</taxon>
        <taxon>Motilibacter</taxon>
    </lineage>
</organism>
<evidence type="ECO:0000256" key="2">
    <source>
        <dbReference type="ARBA" id="ARBA00023125"/>
    </source>
</evidence>
<dbReference type="Proteomes" id="UP000800981">
    <property type="component" value="Unassembled WGS sequence"/>
</dbReference>
<dbReference type="RefSeq" id="WP_166282898.1">
    <property type="nucleotide sequence ID" value="NZ_JAANNP010000012.1"/>
</dbReference>
<dbReference type="InterPro" id="IPR036388">
    <property type="entry name" value="WH-like_DNA-bd_sf"/>
</dbReference>
<dbReference type="InterPro" id="IPR002577">
    <property type="entry name" value="HTH_HxlR"/>
</dbReference>
<proteinExistence type="predicted"/>